<evidence type="ECO:0000256" key="2">
    <source>
        <dbReference type="ARBA" id="ARBA00022448"/>
    </source>
</evidence>
<evidence type="ECO:0000313" key="7">
    <source>
        <dbReference type="Proteomes" id="UP000315252"/>
    </source>
</evidence>
<comment type="caution">
    <text evidence="6">The sequence shown here is derived from an EMBL/GenBank/DDBJ whole genome shotgun (WGS) entry which is preliminary data.</text>
</comment>
<gene>
    <name evidence="6" type="ORF">FKG95_09300</name>
</gene>
<proteinExistence type="inferred from homology"/>
<reference evidence="6 7" key="1">
    <citation type="submission" date="2019-06" db="EMBL/GenBank/DDBJ databases">
        <title>Whole genome sequence for Rhodospirillaceae sp. R148.</title>
        <authorList>
            <person name="Wang G."/>
        </authorList>
    </citation>
    <scope>NUCLEOTIDE SEQUENCE [LARGE SCALE GENOMIC DNA]</scope>
    <source>
        <strain evidence="6 7">R148</strain>
    </source>
</reference>
<dbReference type="AlphaFoldDB" id="A0A545TUN4"/>
<dbReference type="Gene3D" id="3.40.50.300">
    <property type="entry name" value="P-loop containing nucleotide triphosphate hydrolases"/>
    <property type="match status" value="1"/>
</dbReference>
<keyword evidence="3" id="KW-0547">Nucleotide-binding</keyword>
<accession>A0A545TUN4</accession>
<name>A0A545TUN4_9PROT</name>
<dbReference type="Pfam" id="PF00005">
    <property type="entry name" value="ABC_tran"/>
    <property type="match status" value="1"/>
</dbReference>
<dbReference type="PANTHER" id="PTHR42788:SF19">
    <property type="entry name" value="ALIPHATIC SULFONATES IMPORT ATP-BINDING PROTEIN SSUB 2"/>
    <property type="match status" value="1"/>
</dbReference>
<evidence type="ECO:0000256" key="4">
    <source>
        <dbReference type="ARBA" id="ARBA00022840"/>
    </source>
</evidence>
<dbReference type="InterPro" id="IPR050166">
    <property type="entry name" value="ABC_transporter_ATP-bind"/>
</dbReference>
<sequence length="229" mass="24406">MTCLLGPSGVGKSSLLRYIAGLTGAGSEAAVSGRLMFGGREGPASNIAYLAQQDLLLPWLSVLDNVMLGSRLRGEQPDRKRALGLLTQVGLDAHHGDLPARLSGGMRQRAALARTLMEDRPVVLMDEPFSALDAITRFELQELASELLAGKTTLLVTHDPLEALRIGHRLLLLTGAPALIETPIDPPGDPLRDLGTPELAALQANIMERLTAARQRARSKTATAAEPQT</sequence>
<evidence type="ECO:0000313" key="6">
    <source>
        <dbReference type="EMBL" id="TQV80935.1"/>
    </source>
</evidence>
<evidence type="ECO:0000259" key="5">
    <source>
        <dbReference type="PROSITE" id="PS50893"/>
    </source>
</evidence>
<dbReference type="GO" id="GO:0016887">
    <property type="term" value="F:ATP hydrolysis activity"/>
    <property type="evidence" value="ECO:0007669"/>
    <property type="project" value="InterPro"/>
</dbReference>
<keyword evidence="2" id="KW-0813">Transport</keyword>
<dbReference type="InterPro" id="IPR027417">
    <property type="entry name" value="P-loop_NTPase"/>
</dbReference>
<dbReference type="EMBL" id="VHSH01000003">
    <property type="protein sequence ID" value="TQV80935.1"/>
    <property type="molecule type" value="Genomic_DNA"/>
</dbReference>
<dbReference type="InterPro" id="IPR003593">
    <property type="entry name" value="AAA+_ATPase"/>
</dbReference>
<dbReference type="Proteomes" id="UP000315252">
    <property type="component" value="Unassembled WGS sequence"/>
</dbReference>
<dbReference type="SMART" id="SM00382">
    <property type="entry name" value="AAA"/>
    <property type="match status" value="1"/>
</dbReference>
<organism evidence="6 7">
    <name type="scientific">Denitrobaculum tricleocarpae</name>
    <dbReference type="NCBI Taxonomy" id="2591009"/>
    <lineage>
        <taxon>Bacteria</taxon>
        <taxon>Pseudomonadati</taxon>
        <taxon>Pseudomonadota</taxon>
        <taxon>Alphaproteobacteria</taxon>
        <taxon>Rhodospirillales</taxon>
        <taxon>Rhodospirillaceae</taxon>
        <taxon>Denitrobaculum</taxon>
    </lineage>
</organism>
<dbReference type="PANTHER" id="PTHR42788">
    <property type="entry name" value="TAURINE IMPORT ATP-BINDING PROTEIN-RELATED"/>
    <property type="match status" value="1"/>
</dbReference>
<evidence type="ECO:0000256" key="3">
    <source>
        <dbReference type="ARBA" id="ARBA00022741"/>
    </source>
</evidence>
<dbReference type="SUPFAM" id="SSF52540">
    <property type="entry name" value="P-loop containing nucleoside triphosphate hydrolases"/>
    <property type="match status" value="1"/>
</dbReference>
<evidence type="ECO:0000256" key="1">
    <source>
        <dbReference type="ARBA" id="ARBA00005417"/>
    </source>
</evidence>
<keyword evidence="4 6" id="KW-0067">ATP-binding</keyword>
<keyword evidence="7" id="KW-1185">Reference proteome</keyword>
<protein>
    <submittedName>
        <fullName evidence="6">ABC transporter ATP-binding protein</fullName>
    </submittedName>
</protein>
<dbReference type="PROSITE" id="PS50893">
    <property type="entry name" value="ABC_TRANSPORTER_2"/>
    <property type="match status" value="1"/>
</dbReference>
<dbReference type="GO" id="GO:0005524">
    <property type="term" value="F:ATP binding"/>
    <property type="evidence" value="ECO:0007669"/>
    <property type="project" value="UniProtKB-KW"/>
</dbReference>
<feature type="domain" description="ABC transporter" evidence="5">
    <location>
        <begin position="1"/>
        <end position="200"/>
    </location>
</feature>
<dbReference type="InterPro" id="IPR017871">
    <property type="entry name" value="ABC_transporter-like_CS"/>
</dbReference>
<dbReference type="InterPro" id="IPR003439">
    <property type="entry name" value="ABC_transporter-like_ATP-bd"/>
</dbReference>
<comment type="similarity">
    <text evidence="1">Belongs to the ABC transporter superfamily.</text>
</comment>
<dbReference type="OrthoDB" id="8016555at2"/>
<dbReference type="PROSITE" id="PS00211">
    <property type="entry name" value="ABC_TRANSPORTER_1"/>
    <property type="match status" value="1"/>
</dbReference>